<dbReference type="Proteomes" id="UP000604475">
    <property type="component" value="Unassembled WGS sequence"/>
</dbReference>
<dbReference type="SUPFAM" id="SSF49299">
    <property type="entry name" value="PKD domain"/>
    <property type="match status" value="1"/>
</dbReference>
<dbReference type="InterPro" id="IPR013783">
    <property type="entry name" value="Ig-like_fold"/>
</dbReference>
<dbReference type="EMBL" id="JAEACQ010000326">
    <property type="protein sequence ID" value="MBL7632455.1"/>
    <property type="molecule type" value="Genomic_DNA"/>
</dbReference>
<dbReference type="GO" id="GO:0005975">
    <property type="term" value="P:carbohydrate metabolic process"/>
    <property type="evidence" value="ECO:0007669"/>
    <property type="project" value="UniProtKB-ARBA"/>
</dbReference>
<sequence length="552" mass="58502">MMTNNGGGLPKAGEIGGVRANAAAAKFSRVVAARVYGDSARPRGYIYGASGGAYQTIGALENSEGVWDGGVPMVPGTPNAIPSSMAVQLLGLRVLRDELPRIVDAMEPGGSGDPYAGLTEERRAVLQEVTRQGFPLRGWWDWENLTGGAFFAVGGGVRILDASYVDDFWTKPGYAGTDPASSVGDARIQFETEVTELVGSQARGLKLADRPAGDLDGADIVILTGAAAGKTITFARANGDEIVFPADVDAAVTGALKPGDRVRLDNSWFLALQYYQRHQVPSADQYGWNQFRDANGAPRYPQRPMLAGPTFAQAASGAVPTGRFHGKMIMLGSLLDVEAFPWPADWYREQARSTLGGQFDDRYRLWYLDNAGHGSPRDAAAGTHVVDYAGAAQQALLDLDAWVVDGTAPPASTAYTVDDDSQVHPADTAEQRGGVQAVVALTIDKVGSRDTGAAARADAPVGQPVTLSARAELPPGAGEIVRVEWDFDGAGTFPESSPVADPDRAARATITHTFTKPGTYYPVVRVTSRRDGDPEQPYGLVQNLARVRVVVG</sequence>
<feature type="domain" description="PKD" evidence="1">
    <location>
        <begin position="459"/>
        <end position="524"/>
    </location>
</feature>
<keyword evidence="3" id="KW-1185">Reference proteome</keyword>
<evidence type="ECO:0000313" key="2">
    <source>
        <dbReference type="EMBL" id="MBL7632455.1"/>
    </source>
</evidence>
<evidence type="ECO:0000259" key="1">
    <source>
        <dbReference type="Pfam" id="PF00801"/>
    </source>
</evidence>
<protein>
    <submittedName>
        <fullName evidence="2">PKD domain-containing protein</fullName>
    </submittedName>
</protein>
<accession>A0A937RP64</accession>
<comment type="caution">
    <text evidence="2">The sequence shown here is derived from an EMBL/GenBank/DDBJ whole genome shotgun (WGS) entry which is preliminary data.</text>
</comment>
<dbReference type="Pfam" id="PF00801">
    <property type="entry name" value="PKD"/>
    <property type="match status" value="1"/>
</dbReference>
<proteinExistence type="predicted"/>
<name>A0A937RP64_9ACTN</name>
<dbReference type="AlphaFoldDB" id="A0A937RP64"/>
<evidence type="ECO:0000313" key="3">
    <source>
        <dbReference type="Proteomes" id="UP000604475"/>
    </source>
</evidence>
<dbReference type="InterPro" id="IPR035986">
    <property type="entry name" value="PKD_dom_sf"/>
</dbReference>
<organism evidence="2 3">
    <name type="scientific">Frankia nepalensis</name>
    <dbReference type="NCBI Taxonomy" id="1836974"/>
    <lineage>
        <taxon>Bacteria</taxon>
        <taxon>Bacillati</taxon>
        <taxon>Actinomycetota</taxon>
        <taxon>Actinomycetes</taxon>
        <taxon>Frankiales</taxon>
        <taxon>Frankiaceae</taxon>
        <taxon>Frankia</taxon>
    </lineage>
</organism>
<reference evidence="2" key="1">
    <citation type="submission" date="2020-12" db="EMBL/GenBank/DDBJ databases">
        <title>Genomic characterization of non-nitrogen-fixing Frankia strains.</title>
        <authorList>
            <person name="Carlos-Shanley C."/>
            <person name="Guerra T."/>
            <person name="Hahn D."/>
        </authorList>
    </citation>
    <scope>NUCLEOTIDE SEQUENCE</scope>
    <source>
        <strain evidence="2">CN6</strain>
    </source>
</reference>
<gene>
    <name evidence="2" type="ORF">I7412_35935</name>
</gene>
<dbReference type="Gene3D" id="2.60.40.10">
    <property type="entry name" value="Immunoglobulins"/>
    <property type="match status" value="1"/>
</dbReference>
<dbReference type="CDD" id="cd00146">
    <property type="entry name" value="PKD"/>
    <property type="match status" value="1"/>
</dbReference>
<dbReference type="InterPro" id="IPR000601">
    <property type="entry name" value="PKD_dom"/>
</dbReference>